<dbReference type="Gene3D" id="3.40.50.2300">
    <property type="match status" value="1"/>
</dbReference>
<dbReference type="InterPro" id="IPR001789">
    <property type="entry name" value="Sig_transdc_resp-reg_receiver"/>
</dbReference>
<name>A0A942E2F4_9HYPH</name>
<evidence type="ECO:0000313" key="6">
    <source>
        <dbReference type="EMBL" id="MBS3652584.1"/>
    </source>
</evidence>
<dbReference type="PANTHER" id="PTHR44591">
    <property type="entry name" value="STRESS RESPONSE REGULATOR PROTEIN 1"/>
    <property type="match status" value="1"/>
</dbReference>
<dbReference type="CDD" id="cd00156">
    <property type="entry name" value="REC"/>
    <property type="match status" value="1"/>
</dbReference>
<dbReference type="InterPro" id="IPR050595">
    <property type="entry name" value="Bact_response_regulator"/>
</dbReference>
<evidence type="ECO:0000256" key="1">
    <source>
        <dbReference type="ARBA" id="ARBA00022553"/>
    </source>
</evidence>
<keyword evidence="7" id="KW-1185">Reference proteome</keyword>
<dbReference type="PROSITE" id="PS50110">
    <property type="entry name" value="RESPONSE_REGULATORY"/>
    <property type="match status" value="1"/>
</dbReference>
<dbReference type="InterPro" id="IPR011006">
    <property type="entry name" value="CheY-like_superfamily"/>
</dbReference>
<dbReference type="AlphaFoldDB" id="A0A942E2F4"/>
<dbReference type="RefSeq" id="WP_188258133.1">
    <property type="nucleotide sequence ID" value="NZ_JABVCF010000033.1"/>
</dbReference>
<evidence type="ECO:0000256" key="4">
    <source>
        <dbReference type="PROSITE-ProRule" id="PRU00169"/>
    </source>
</evidence>
<dbReference type="Pfam" id="PF00072">
    <property type="entry name" value="Response_reg"/>
    <property type="match status" value="1"/>
</dbReference>
<dbReference type="PANTHER" id="PTHR44591:SF3">
    <property type="entry name" value="RESPONSE REGULATORY DOMAIN-CONTAINING PROTEIN"/>
    <property type="match status" value="1"/>
</dbReference>
<proteinExistence type="predicted"/>
<evidence type="ECO:0000256" key="2">
    <source>
        <dbReference type="ARBA" id="ARBA00023015"/>
    </source>
</evidence>
<sequence length="133" mass="14488">MPSELNSTLQTILVVDGDVITRTVIADYLRHCGYRVIEANSGEEAVEALQHEGFKVDVVLSDVSLPGRMSGFLLSQWVRQNKPGVDVVLSSVVERVAEAASDLCEEGPALAKPYDPKTVVDHINRLKVGKSSR</sequence>
<gene>
    <name evidence="6" type="ORF">KEU06_28825</name>
</gene>
<organism evidence="6 7">
    <name type="scientific">Pseudaminobacter soli</name>
    <name type="common">ex Zhang et al. 2022</name>
    <dbReference type="NCBI Taxonomy" id="2831468"/>
    <lineage>
        <taxon>Bacteria</taxon>
        <taxon>Pseudomonadati</taxon>
        <taxon>Pseudomonadota</taxon>
        <taxon>Alphaproteobacteria</taxon>
        <taxon>Hyphomicrobiales</taxon>
        <taxon>Phyllobacteriaceae</taxon>
        <taxon>Pseudaminobacter</taxon>
    </lineage>
</organism>
<dbReference type="EMBL" id="JAGWCR010000033">
    <property type="protein sequence ID" value="MBS3652584.1"/>
    <property type="molecule type" value="Genomic_DNA"/>
</dbReference>
<feature type="domain" description="Response regulatory" evidence="5">
    <location>
        <begin position="11"/>
        <end position="127"/>
    </location>
</feature>
<accession>A0A942E2F4</accession>
<dbReference type="GO" id="GO:0000160">
    <property type="term" value="P:phosphorelay signal transduction system"/>
    <property type="evidence" value="ECO:0007669"/>
    <property type="project" value="InterPro"/>
</dbReference>
<reference evidence="6" key="1">
    <citation type="submission" date="2021-04" db="EMBL/GenBank/DDBJ databases">
        <title>Pseudaminobacter soli sp. nov., isolated from paddy soil contaminated by heavy metals.</title>
        <authorList>
            <person name="Zhang K."/>
        </authorList>
    </citation>
    <scope>NUCLEOTIDE SEQUENCE</scope>
    <source>
        <strain evidence="6">19-2017</strain>
    </source>
</reference>
<comment type="caution">
    <text evidence="6">The sequence shown here is derived from an EMBL/GenBank/DDBJ whole genome shotgun (WGS) entry which is preliminary data.</text>
</comment>
<keyword evidence="2" id="KW-0805">Transcription regulation</keyword>
<dbReference type="SUPFAM" id="SSF52172">
    <property type="entry name" value="CheY-like"/>
    <property type="match status" value="1"/>
</dbReference>
<evidence type="ECO:0000259" key="5">
    <source>
        <dbReference type="PROSITE" id="PS50110"/>
    </source>
</evidence>
<keyword evidence="3" id="KW-0804">Transcription</keyword>
<evidence type="ECO:0000256" key="3">
    <source>
        <dbReference type="ARBA" id="ARBA00023163"/>
    </source>
</evidence>
<dbReference type="Proteomes" id="UP000680348">
    <property type="component" value="Unassembled WGS sequence"/>
</dbReference>
<keyword evidence="1 4" id="KW-0597">Phosphoprotein</keyword>
<evidence type="ECO:0000313" key="7">
    <source>
        <dbReference type="Proteomes" id="UP000680348"/>
    </source>
</evidence>
<protein>
    <submittedName>
        <fullName evidence="6">Response regulator</fullName>
    </submittedName>
</protein>
<dbReference type="SMART" id="SM00448">
    <property type="entry name" value="REC"/>
    <property type="match status" value="1"/>
</dbReference>
<feature type="modified residue" description="4-aspartylphosphate" evidence="4">
    <location>
        <position position="62"/>
    </location>
</feature>